<name>A0A7U0KST0_OLILU</name>
<dbReference type="PANTHER" id="PTHR19375">
    <property type="entry name" value="HEAT SHOCK PROTEIN 70KDA"/>
    <property type="match status" value="1"/>
</dbReference>
<dbReference type="InterPro" id="IPR029048">
    <property type="entry name" value="HSP70_C_sf"/>
</dbReference>
<dbReference type="SUPFAM" id="SSF100920">
    <property type="entry name" value="Heat shock protein 70kD (HSP70), peptide-binding domain"/>
    <property type="match status" value="1"/>
</dbReference>
<evidence type="ECO:0000256" key="1">
    <source>
        <dbReference type="ARBA" id="ARBA00022741"/>
    </source>
</evidence>
<dbReference type="PROSITE" id="PS01036">
    <property type="entry name" value="HSP70_3"/>
    <property type="match status" value="1"/>
</dbReference>
<dbReference type="GO" id="GO:0051082">
    <property type="term" value="F:unfolded protein binding"/>
    <property type="evidence" value="ECO:0007669"/>
    <property type="project" value="InterPro"/>
</dbReference>
<organism evidence="6">
    <name type="scientific">Olisthodiscus luteus</name>
    <name type="common">Marine phytoflagellate</name>
    <dbReference type="NCBI Taxonomy" id="83000"/>
    <lineage>
        <taxon>Eukaryota</taxon>
        <taxon>Sar</taxon>
        <taxon>Stramenopiles</taxon>
        <taxon>Ochrophyta</taxon>
        <taxon>Olisthodiscophyceae</taxon>
        <taxon>Olisthodiscaceae</taxon>
        <taxon>Olisthodiscus</taxon>
    </lineage>
</organism>
<dbReference type="PRINTS" id="PR00301">
    <property type="entry name" value="HEATSHOCK70"/>
</dbReference>
<dbReference type="PROSITE" id="PS00329">
    <property type="entry name" value="HSP70_2"/>
    <property type="match status" value="1"/>
</dbReference>
<comment type="function">
    <text evidence="3">Acts as a chaperone.</text>
</comment>
<feature type="compositionally biased region" description="Polar residues" evidence="5">
    <location>
        <begin position="607"/>
        <end position="630"/>
    </location>
</feature>
<evidence type="ECO:0000313" key="6">
    <source>
        <dbReference type="EMBL" id="QQW50597.1"/>
    </source>
</evidence>
<dbReference type="GO" id="GO:0140662">
    <property type="term" value="F:ATP-dependent protein folding chaperone"/>
    <property type="evidence" value="ECO:0007669"/>
    <property type="project" value="InterPro"/>
</dbReference>
<dbReference type="InterPro" id="IPR013126">
    <property type="entry name" value="Hsp_70_fam"/>
</dbReference>
<evidence type="ECO:0000256" key="4">
    <source>
        <dbReference type="RuleBase" id="RU003322"/>
    </source>
</evidence>
<dbReference type="NCBIfam" id="NF001413">
    <property type="entry name" value="PRK00290.1"/>
    <property type="match status" value="1"/>
</dbReference>
<evidence type="ECO:0000256" key="5">
    <source>
        <dbReference type="SAM" id="MobiDB-lite"/>
    </source>
</evidence>
<dbReference type="SUPFAM" id="SSF100934">
    <property type="entry name" value="Heat shock protein 70kD (HSP70), C-terminal subdomain"/>
    <property type="match status" value="1"/>
</dbReference>
<keyword evidence="6" id="KW-0934">Plastid</keyword>
<keyword evidence="1 3" id="KW-0547">Nucleotide-binding</keyword>
<dbReference type="Pfam" id="PF00012">
    <property type="entry name" value="HSP70"/>
    <property type="match status" value="1"/>
</dbReference>
<dbReference type="InterPro" id="IPR043129">
    <property type="entry name" value="ATPase_NBD"/>
</dbReference>
<keyword evidence="3" id="KW-0143">Chaperone</keyword>
<dbReference type="FunFam" id="3.90.640.10:FF:000003">
    <property type="entry name" value="Molecular chaperone DnaK"/>
    <property type="match status" value="1"/>
</dbReference>
<geneLocation type="plastid" evidence="6"/>
<dbReference type="Gene3D" id="1.20.1270.10">
    <property type="match status" value="1"/>
</dbReference>
<dbReference type="InterPro" id="IPR029047">
    <property type="entry name" value="HSP70_peptide-bd_sf"/>
</dbReference>
<sequence length="641" mass="70392">MNTSKIIGIDLGTTNSVVAVLEGGQPSVIPNFEGNRTTPSIVAYTKNKELLVGEIAKRQSIINPENTFSSVKRFMGRKSSEITEEAKQITYQVFGDSNNNIKIKCSNLDKNFSPEEISAQVLKKLAADASSYLNENVTKAVITVPAYFNDSQRQATKDAGRIAGLEVLRIINEPTAASLAYGFEKRNNETILVFDLGGGTFDVSILEVGDGIFEVLSTSGDTHLGGDDFDKVIVDYVLEQFKEKEGIDLKTDLQAIQRLTEAAEKTKMELSSLSETTINLPFITVDKSGPKNLEEKITRAKFEVLVENLLNRCRIPVEQALKDAKIDKEALNEVILVGGSTRIPSVQKIVKQITNKDPNQSVNPDEVVAIGAAIQGAVISGDVTDILLLDVTPLSLGVETVGGLMTKIIPRNTTIPTRRSEVFSTAVDNQTNVDIHILQGERELAKDNKSLGNFTLSGIPLAPRGIPEIEVTFDLDVNGILSIRAQEKATKKEQSITIEGASNLSEDDVQDMIKSAEEFAEFDKQQREKIDLKNKAESLCYQVDKQLKEMEEKGVDGAKIEIPNKEEITQLIASLREEIKTEEFDVSKVKTDINKLEQLISSLGEQLYKQQQNSDSTTTASNNDKTVSKNANDDAIDTEFV</sequence>
<reference evidence="6" key="1">
    <citation type="journal article" date="2021" name="J. Phycol.">
        <title>Olisthodiscus represents a new class of Ochrophyta.</title>
        <authorList>
            <person name="Barcyte D."/>
            <person name="Eikrem W."/>
            <person name="Engesmo A."/>
            <person name="Seoane S."/>
            <person name="Wohlmann J."/>
            <person name="Horak A."/>
            <person name="Yurchenko T."/>
            <person name="Elias M."/>
        </authorList>
    </citation>
    <scope>NUCLEOTIDE SEQUENCE</scope>
    <source>
        <strain evidence="6">K-0444</strain>
    </source>
</reference>
<dbReference type="InterPro" id="IPR012725">
    <property type="entry name" value="Chaperone_DnaK"/>
</dbReference>
<comment type="similarity">
    <text evidence="3 4">Belongs to the heat shock protein 70 family.</text>
</comment>
<dbReference type="EMBL" id="MT859097">
    <property type="protein sequence ID" value="QQW50597.1"/>
    <property type="molecule type" value="Genomic_DNA"/>
</dbReference>
<dbReference type="NCBIfam" id="TIGR02350">
    <property type="entry name" value="prok_dnaK"/>
    <property type="match status" value="1"/>
</dbReference>
<dbReference type="FunFam" id="3.30.420.40:FF:000004">
    <property type="entry name" value="Molecular chaperone DnaK"/>
    <property type="match status" value="1"/>
</dbReference>
<dbReference type="GO" id="GO:0005524">
    <property type="term" value="F:ATP binding"/>
    <property type="evidence" value="ECO:0007669"/>
    <property type="project" value="UniProtKB-UniRule"/>
</dbReference>
<dbReference type="CDD" id="cd10234">
    <property type="entry name" value="ASKHA_NBD_HSP70_DnaK-like"/>
    <property type="match status" value="1"/>
</dbReference>
<gene>
    <name evidence="3 6" type="primary">dnaK</name>
</gene>
<dbReference type="GeneID" id="67154555"/>
<accession>A0A7U0KST0</accession>
<feature type="region of interest" description="Disordered" evidence="5">
    <location>
        <begin position="607"/>
        <end position="641"/>
    </location>
</feature>
<keyword evidence="2 3" id="KW-0067">ATP-binding</keyword>
<dbReference type="SUPFAM" id="SSF53067">
    <property type="entry name" value="Actin-like ATPase domain"/>
    <property type="match status" value="2"/>
</dbReference>
<dbReference type="PROSITE" id="PS00297">
    <property type="entry name" value="HSP70_1"/>
    <property type="match status" value="1"/>
</dbReference>
<dbReference type="InterPro" id="IPR018181">
    <property type="entry name" value="Heat_shock_70_CS"/>
</dbReference>
<dbReference type="HAMAP" id="MF_00332">
    <property type="entry name" value="DnaK"/>
    <property type="match status" value="1"/>
</dbReference>
<dbReference type="AlphaFoldDB" id="A0A7U0KST0"/>
<dbReference type="RefSeq" id="YP_010152936.1">
    <property type="nucleotide sequence ID" value="NC_057170.1"/>
</dbReference>
<dbReference type="Gene3D" id="3.30.420.40">
    <property type="match status" value="2"/>
</dbReference>
<protein>
    <recommendedName>
        <fullName evidence="3">Chaperone protein DnaK</fullName>
    </recommendedName>
    <alternativeName>
        <fullName evidence="3">HSP70</fullName>
    </alternativeName>
    <alternativeName>
        <fullName evidence="3">Heat shock 70 kDa protein</fullName>
    </alternativeName>
    <alternativeName>
        <fullName evidence="3">Heat shock protein 70</fullName>
    </alternativeName>
</protein>
<evidence type="ECO:0000256" key="3">
    <source>
        <dbReference type="HAMAP-Rule" id="MF_00332"/>
    </source>
</evidence>
<dbReference type="Gene3D" id="2.60.34.10">
    <property type="entry name" value="Substrate Binding Domain Of DNAk, Chain A, domain 1"/>
    <property type="match status" value="1"/>
</dbReference>
<proteinExistence type="inferred from homology"/>
<dbReference type="Gene3D" id="3.90.640.10">
    <property type="entry name" value="Actin, Chain A, domain 4"/>
    <property type="match status" value="1"/>
</dbReference>
<dbReference type="FunFam" id="2.60.34.10:FF:000014">
    <property type="entry name" value="Chaperone protein DnaK HSP70"/>
    <property type="match status" value="1"/>
</dbReference>
<evidence type="ECO:0000256" key="2">
    <source>
        <dbReference type="ARBA" id="ARBA00022840"/>
    </source>
</evidence>